<proteinExistence type="predicted"/>
<organism evidence="1 2">
    <name type="scientific">Lindgomyces ingoldianus</name>
    <dbReference type="NCBI Taxonomy" id="673940"/>
    <lineage>
        <taxon>Eukaryota</taxon>
        <taxon>Fungi</taxon>
        <taxon>Dikarya</taxon>
        <taxon>Ascomycota</taxon>
        <taxon>Pezizomycotina</taxon>
        <taxon>Dothideomycetes</taxon>
        <taxon>Pleosporomycetidae</taxon>
        <taxon>Pleosporales</taxon>
        <taxon>Lindgomycetaceae</taxon>
        <taxon>Lindgomyces</taxon>
    </lineage>
</organism>
<dbReference type="EMBL" id="MU003497">
    <property type="protein sequence ID" value="KAF2474567.1"/>
    <property type="molecule type" value="Genomic_DNA"/>
</dbReference>
<keyword evidence="2" id="KW-1185">Reference proteome</keyword>
<evidence type="ECO:0000313" key="1">
    <source>
        <dbReference type="EMBL" id="KAF2474567.1"/>
    </source>
</evidence>
<gene>
    <name evidence="1" type="ORF">BDR25DRAFT_109965</name>
</gene>
<accession>A0ACB6R7R2</accession>
<sequence>MSPYLQHSVLLSACLCQTCPTCLDFLRVDLASRGSAISCSPNAPNQLKARITRCWILNTVTIMLISAQSFLQLPKGIPKSTATNSEDPSPAVPPPSLL</sequence>
<protein>
    <submittedName>
        <fullName evidence="1">Uncharacterized protein</fullName>
    </submittedName>
</protein>
<name>A0ACB6R7R2_9PLEO</name>
<dbReference type="Proteomes" id="UP000799755">
    <property type="component" value="Unassembled WGS sequence"/>
</dbReference>
<evidence type="ECO:0000313" key="2">
    <source>
        <dbReference type="Proteomes" id="UP000799755"/>
    </source>
</evidence>
<comment type="caution">
    <text evidence="1">The sequence shown here is derived from an EMBL/GenBank/DDBJ whole genome shotgun (WGS) entry which is preliminary data.</text>
</comment>
<reference evidence="1" key="1">
    <citation type="journal article" date="2020" name="Stud. Mycol.">
        <title>101 Dothideomycetes genomes: a test case for predicting lifestyles and emergence of pathogens.</title>
        <authorList>
            <person name="Haridas S."/>
            <person name="Albert R."/>
            <person name="Binder M."/>
            <person name="Bloem J."/>
            <person name="Labutti K."/>
            <person name="Salamov A."/>
            <person name="Andreopoulos B."/>
            <person name="Baker S."/>
            <person name="Barry K."/>
            <person name="Bills G."/>
            <person name="Bluhm B."/>
            <person name="Cannon C."/>
            <person name="Castanera R."/>
            <person name="Culley D."/>
            <person name="Daum C."/>
            <person name="Ezra D."/>
            <person name="Gonzalez J."/>
            <person name="Henrissat B."/>
            <person name="Kuo A."/>
            <person name="Liang C."/>
            <person name="Lipzen A."/>
            <person name="Lutzoni F."/>
            <person name="Magnuson J."/>
            <person name="Mondo S."/>
            <person name="Nolan M."/>
            <person name="Ohm R."/>
            <person name="Pangilinan J."/>
            <person name="Park H.-J."/>
            <person name="Ramirez L."/>
            <person name="Alfaro M."/>
            <person name="Sun H."/>
            <person name="Tritt A."/>
            <person name="Yoshinaga Y."/>
            <person name="Zwiers L.-H."/>
            <person name="Turgeon B."/>
            <person name="Goodwin S."/>
            <person name="Spatafora J."/>
            <person name="Crous P."/>
            <person name="Grigoriev I."/>
        </authorList>
    </citation>
    <scope>NUCLEOTIDE SEQUENCE</scope>
    <source>
        <strain evidence="1">ATCC 200398</strain>
    </source>
</reference>